<dbReference type="Pfam" id="PF00730">
    <property type="entry name" value="HhH-GPD"/>
    <property type="match status" value="1"/>
</dbReference>
<dbReference type="NCBIfam" id="TIGR01084">
    <property type="entry name" value="mutY"/>
    <property type="match status" value="1"/>
</dbReference>
<dbReference type="CDD" id="cd00056">
    <property type="entry name" value="ENDO3c"/>
    <property type="match status" value="1"/>
</dbReference>
<sequence length="356" mass="40814">MLENIVELLIEWYEENHRILPWRASKNPYYIWISEIMLQQTRVEAVRPFFERFIKALPQVEDVAVCPEEQLLKLWEGLGYYNRVRNIQKAAIRIVEEYGGRLPADYEKLKDLPGIGNYTAGAVASIAYDLPVPAVDGNVLRVYARIMEDDSDILKQSVKTKVEKEFLEIMPGSRSGTFNQALMELGAMVCVPNGAPKCEQCPVAQYCQARAHGTALDLPVKKKSKERRKEEKTVLVLRDGERVAIRKRPSKGLLAGLYELPNLEGYLSEEEILSWVEEQDLTPLQIVPLVDAKHIFSHVEWDMKGYLIRVAALEESADPKMIFAEIREVEKEYPIPAAFQAYAEQIQMRLGQDKYR</sequence>
<evidence type="ECO:0000256" key="14">
    <source>
        <dbReference type="RuleBase" id="RU365096"/>
    </source>
</evidence>
<keyword evidence="17" id="KW-1185">Reference proteome</keyword>
<evidence type="ECO:0000256" key="13">
    <source>
        <dbReference type="ARBA" id="ARBA00023295"/>
    </source>
</evidence>
<proteinExistence type="inferred from homology"/>
<dbReference type="SMART" id="SM00478">
    <property type="entry name" value="ENDO3c"/>
    <property type="match status" value="1"/>
</dbReference>
<dbReference type="Proteomes" id="UP000290106">
    <property type="component" value="Unassembled WGS sequence"/>
</dbReference>
<comment type="similarity">
    <text evidence="3 14">Belongs to the Nth/MutY family.</text>
</comment>
<dbReference type="SUPFAM" id="SSF55811">
    <property type="entry name" value="Nudix"/>
    <property type="match status" value="1"/>
</dbReference>
<dbReference type="PANTHER" id="PTHR42944">
    <property type="entry name" value="ADENINE DNA GLYCOSYLASE"/>
    <property type="match status" value="1"/>
</dbReference>
<reference evidence="16 17" key="1">
    <citation type="submission" date="2019-01" db="EMBL/GenBank/DDBJ databases">
        <title>Blautia sp. nov. KGMB01111 isolated human feces.</title>
        <authorList>
            <person name="Park J.-E."/>
            <person name="Kim J.-S."/>
            <person name="Park S.-H."/>
        </authorList>
    </citation>
    <scope>NUCLEOTIDE SEQUENCE [LARGE SCALE GENOMIC DNA]</scope>
    <source>
        <strain evidence="16 17">KGMB01111</strain>
    </source>
</reference>
<dbReference type="InterPro" id="IPR004036">
    <property type="entry name" value="Endonuclease-III-like_CS2"/>
</dbReference>
<gene>
    <name evidence="16" type="primary">mutY</name>
    <name evidence="16" type="ORF">ETP43_10385</name>
</gene>
<evidence type="ECO:0000313" key="16">
    <source>
        <dbReference type="EMBL" id="RXS75583.1"/>
    </source>
</evidence>
<dbReference type="GO" id="GO:0032357">
    <property type="term" value="F:oxidized purine DNA binding"/>
    <property type="evidence" value="ECO:0007669"/>
    <property type="project" value="TreeGrafter"/>
</dbReference>
<evidence type="ECO:0000259" key="15">
    <source>
        <dbReference type="SMART" id="SM00478"/>
    </source>
</evidence>
<dbReference type="AlphaFoldDB" id="A0A4Q1RIQ5"/>
<dbReference type="CDD" id="cd03431">
    <property type="entry name" value="NUDIX_DNA_Glycosylase_C-MutY"/>
    <property type="match status" value="1"/>
</dbReference>
<keyword evidence="9" id="KW-0378">Hydrolase</keyword>
<dbReference type="Gene3D" id="3.90.79.10">
    <property type="entry name" value="Nucleoside Triphosphate Pyrophosphohydrolase"/>
    <property type="match status" value="1"/>
</dbReference>
<dbReference type="GO" id="GO:0035485">
    <property type="term" value="F:adenine/guanine mispair binding"/>
    <property type="evidence" value="ECO:0007669"/>
    <property type="project" value="TreeGrafter"/>
</dbReference>
<evidence type="ECO:0000256" key="9">
    <source>
        <dbReference type="ARBA" id="ARBA00022801"/>
    </source>
</evidence>
<dbReference type="Gene3D" id="1.10.1670.10">
    <property type="entry name" value="Helix-hairpin-Helix base-excision DNA repair enzymes (C-terminal)"/>
    <property type="match status" value="1"/>
</dbReference>
<dbReference type="OrthoDB" id="9802365at2"/>
<name>A0A4Q1RIQ5_9FIRM</name>
<keyword evidence="6" id="KW-0004">4Fe-4S</keyword>
<dbReference type="GO" id="GO:0000701">
    <property type="term" value="F:purine-specific mismatch base pair DNA N-glycosylase activity"/>
    <property type="evidence" value="ECO:0007669"/>
    <property type="project" value="UniProtKB-EC"/>
</dbReference>
<comment type="function">
    <text evidence="2">Adenine glycosylase active on G-A mispairs. MutY also corrects error-prone DNA synthesis past GO lesions which are due to the oxidatively damaged form of guanine: 7,8-dihydro-8-oxoguanine (8-oxo-dGTP).</text>
</comment>
<evidence type="ECO:0000256" key="10">
    <source>
        <dbReference type="ARBA" id="ARBA00023004"/>
    </source>
</evidence>
<dbReference type="EC" id="3.2.2.31" evidence="4 14"/>
<keyword evidence="13 14" id="KW-0326">Glycosidase</keyword>
<dbReference type="Pfam" id="PF00633">
    <property type="entry name" value="HHH"/>
    <property type="match status" value="1"/>
</dbReference>
<protein>
    <recommendedName>
        <fullName evidence="5 14">Adenine DNA glycosylase</fullName>
        <ecNumber evidence="4 14">3.2.2.31</ecNumber>
    </recommendedName>
</protein>
<evidence type="ECO:0000256" key="7">
    <source>
        <dbReference type="ARBA" id="ARBA00022723"/>
    </source>
</evidence>
<dbReference type="SUPFAM" id="SSF48150">
    <property type="entry name" value="DNA-glycosylase"/>
    <property type="match status" value="1"/>
</dbReference>
<keyword evidence="8 14" id="KW-0227">DNA damage</keyword>
<evidence type="ECO:0000256" key="2">
    <source>
        <dbReference type="ARBA" id="ARBA00002933"/>
    </source>
</evidence>
<dbReference type="Pfam" id="PF14815">
    <property type="entry name" value="NUDIX_4"/>
    <property type="match status" value="1"/>
</dbReference>
<keyword evidence="7" id="KW-0479">Metal-binding</keyword>
<evidence type="ECO:0000256" key="12">
    <source>
        <dbReference type="ARBA" id="ARBA00023204"/>
    </source>
</evidence>
<keyword evidence="12" id="KW-0234">DNA repair</keyword>
<evidence type="ECO:0000256" key="6">
    <source>
        <dbReference type="ARBA" id="ARBA00022485"/>
    </source>
</evidence>
<dbReference type="RefSeq" id="WP_129257998.1">
    <property type="nucleotide sequence ID" value="NZ_SDKC01000001.1"/>
</dbReference>
<dbReference type="InterPro" id="IPR005760">
    <property type="entry name" value="A/G_AdeGlyc_MutY"/>
</dbReference>
<keyword evidence="10 14" id="KW-0408">Iron</keyword>
<feature type="domain" description="HhH-GPD" evidence="15">
    <location>
        <begin position="37"/>
        <end position="188"/>
    </location>
</feature>
<dbReference type="FunFam" id="1.10.340.30:FF:000002">
    <property type="entry name" value="Adenine DNA glycosylase"/>
    <property type="match status" value="1"/>
</dbReference>
<dbReference type="GO" id="GO:0046872">
    <property type="term" value="F:metal ion binding"/>
    <property type="evidence" value="ECO:0007669"/>
    <property type="project" value="UniProtKB-UniRule"/>
</dbReference>
<comment type="cofactor">
    <cofactor evidence="14">
        <name>[4Fe-4S] cluster</name>
        <dbReference type="ChEBI" id="CHEBI:49883"/>
    </cofactor>
    <text evidence="14">Binds 1 [4Fe-4S] cluster.</text>
</comment>
<comment type="caution">
    <text evidence="16">The sequence shown here is derived from an EMBL/GenBank/DDBJ whole genome shotgun (WGS) entry which is preliminary data.</text>
</comment>
<dbReference type="GO" id="GO:0034039">
    <property type="term" value="F:8-oxo-7,8-dihydroguanine DNA N-glycosylase activity"/>
    <property type="evidence" value="ECO:0007669"/>
    <property type="project" value="TreeGrafter"/>
</dbReference>
<dbReference type="GO" id="GO:0051539">
    <property type="term" value="F:4 iron, 4 sulfur cluster binding"/>
    <property type="evidence" value="ECO:0007669"/>
    <property type="project" value="UniProtKB-UniRule"/>
</dbReference>
<evidence type="ECO:0000256" key="5">
    <source>
        <dbReference type="ARBA" id="ARBA00022023"/>
    </source>
</evidence>
<dbReference type="InterPro" id="IPR044298">
    <property type="entry name" value="MIG/MutY"/>
</dbReference>
<evidence type="ECO:0000256" key="4">
    <source>
        <dbReference type="ARBA" id="ARBA00012045"/>
    </source>
</evidence>
<dbReference type="InterPro" id="IPR000445">
    <property type="entry name" value="HhH_motif"/>
</dbReference>
<dbReference type="PROSITE" id="PS01155">
    <property type="entry name" value="ENDONUCLEASE_III_2"/>
    <property type="match status" value="1"/>
</dbReference>
<accession>A0A4Q1RIQ5</accession>
<dbReference type="GO" id="GO:0006284">
    <property type="term" value="P:base-excision repair"/>
    <property type="evidence" value="ECO:0007669"/>
    <property type="project" value="UniProtKB-UniRule"/>
</dbReference>
<dbReference type="PANTHER" id="PTHR42944:SF1">
    <property type="entry name" value="ADENINE DNA GLYCOSYLASE"/>
    <property type="match status" value="1"/>
</dbReference>
<dbReference type="InterPro" id="IPR003265">
    <property type="entry name" value="HhH-GPD_domain"/>
</dbReference>
<evidence type="ECO:0000256" key="3">
    <source>
        <dbReference type="ARBA" id="ARBA00008343"/>
    </source>
</evidence>
<dbReference type="GO" id="GO:0006298">
    <property type="term" value="P:mismatch repair"/>
    <property type="evidence" value="ECO:0007669"/>
    <property type="project" value="TreeGrafter"/>
</dbReference>
<organism evidence="16 17">
    <name type="scientific">Blautia faecicola</name>
    <dbReference type="NCBI Taxonomy" id="2509240"/>
    <lineage>
        <taxon>Bacteria</taxon>
        <taxon>Bacillati</taxon>
        <taxon>Bacillota</taxon>
        <taxon>Clostridia</taxon>
        <taxon>Lachnospirales</taxon>
        <taxon>Lachnospiraceae</taxon>
        <taxon>Blautia</taxon>
    </lineage>
</organism>
<dbReference type="EMBL" id="SDKC01000001">
    <property type="protein sequence ID" value="RXS75583.1"/>
    <property type="molecule type" value="Genomic_DNA"/>
</dbReference>
<evidence type="ECO:0000256" key="8">
    <source>
        <dbReference type="ARBA" id="ARBA00022763"/>
    </source>
</evidence>
<comment type="catalytic activity">
    <reaction evidence="1 14">
        <text>Hydrolyzes free adenine bases from 7,8-dihydro-8-oxoguanine:adenine mismatched double-stranded DNA, leaving an apurinic site.</text>
        <dbReference type="EC" id="3.2.2.31"/>
    </reaction>
</comment>
<evidence type="ECO:0000256" key="1">
    <source>
        <dbReference type="ARBA" id="ARBA00000843"/>
    </source>
</evidence>
<dbReference type="InterPro" id="IPR023170">
    <property type="entry name" value="HhH_base_excis_C"/>
</dbReference>
<keyword evidence="11" id="KW-0411">Iron-sulfur</keyword>
<evidence type="ECO:0000313" key="17">
    <source>
        <dbReference type="Proteomes" id="UP000290106"/>
    </source>
</evidence>
<dbReference type="Gene3D" id="1.10.340.30">
    <property type="entry name" value="Hypothetical protein, domain 2"/>
    <property type="match status" value="1"/>
</dbReference>
<dbReference type="InterPro" id="IPR011257">
    <property type="entry name" value="DNA_glycosylase"/>
</dbReference>
<evidence type="ECO:0000256" key="11">
    <source>
        <dbReference type="ARBA" id="ARBA00023014"/>
    </source>
</evidence>
<dbReference type="InterPro" id="IPR015797">
    <property type="entry name" value="NUDIX_hydrolase-like_dom_sf"/>
</dbReference>
<dbReference type="InterPro" id="IPR029119">
    <property type="entry name" value="MutY_C"/>
</dbReference>